<evidence type="ECO:0000256" key="1">
    <source>
        <dbReference type="ARBA" id="ARBA00005695"/>
    </source>
</evidence>
<dbReference type="GO" id="GO:0042597">
    <property type="term" value="C:periplasmic space"/>
    <property type="evidence" value="ECO:0007669"/>
    <property type="project" value="UniProtKB-ARBA"/>
</dbReference>
<dbReference type="InterPro" id="IPR039424">
    <property type="entry name" value="SBP_5"/>
</dbReference>
<evidence type="ECO:0000313" key="5">
    <source>
        <dbReference type="EMBL" id="KST62395.1"/>
    </source>
</evidence>
<gene>
    <name evidence="5" type="ORF">BC008_09515</name>
</gene>
<dbReference type="AlphaFoldDB" id="A0A0V7ZD58"/>
<dbReference type="GO" id="GO:0043190">
    <property type="term" value="C:ATP-binding cassette (ABC) transporter complex"/>
    <property type="evidence" value="ECO:0007669"/>
    <property type="project" value="InterPro"/>
</dbReference>
<dbReference type="InterPro" id="IPR000914">
    <property type="entry name" value="SBP_5_dom"/>
</dbReference>
<proteinExistence type="inferred from homology"/>
<evidence type="ECO:0000259" key="4">
    <source>
        <dbReference type="Pfam" id="PF00496"/>
    </source>
</evidence>
<name>A0A0V7ZD58_9CYAN</name>
<dbReference type="Proteomes" id="UP000053372">
    <property type="component" value="Unassembled WGS sequence"/>
</dbReference>
<dbReference type="GO" id="GO:1904680">
    <property type="term" value="F:peptide transmembrane transporter activity"/>
    <property type="evidence" value="ECO:0007669"/>
    <property type="project" value="TreeGrafter"/>
</dbReference>
<dbReference type="Gene3D" id="3.10.105.10">
    <property type="entry name" value="Dipeptide-binding Protein, Domain 3"/>
    <property type="match status" value="1"/>
</dbReference>
<accession>A0A0V7ZD58</accession>
<protein>
    <submittedName>
        <fullName evidence="5">Peptide ABC transporter substrate-binding protein</fullName>
    </submittedName>
</protein>
<dbReference type="InterPro" id="IPR030678">
    <property type="entry name" value="Peptide/Ni-bd"/>
</dbReference>
<evidence type="ECO:0000313" key="6">
    <source>
        <dbReference type="Proteomes" id="UP000053372"/>
    </source>
</evidence>
<comment type="similarity">
    <text evidence="1">Belongs to the bacterial solute-binding protein 5 family.</text>
</comment>
<dbReference type="PANTHER" id="PTHR30290:SF9">
    <property type="entry name" value="OLIGOPEPTIDE-BINDING PROTEIN APPA"/>
    <property type="match status" value="1"/>
</dbReference>
<dbReference type="Gene3D" id="3.90.76.10">
    <property type="entry name" value="Dipeptide-binding Protein, Domain 1"/>
    <property type="match status" value="1"/>
</dbReference>
<dbReference type="PANTHER" id="PTHR30290">
    <property type="entry name" value="PERIPLASMIC BINDING COMPONENT OF ABC TRANSPORTER"/>
    <property type="match status" value="1"/>
</dbReference>
<dbReference type="Pfam" id="PF00496">
    <property type="entry name" value="SBP_bac_5"/>
    <property type="match status" value="1"/>
</dbReference>
<reference evidence="5 6" key="1">
    <citation type="journal article" date="2015" name="Genome Announc.">
        <title>Draft Genome of the Euendolithic (true boring) Cyanobacterium Mastigocoleus testarum strain BC008.</title>
        <authorList>
            <person name="Guida B.S."/>
            <person name="Garcia-Pichel F."/>
        </authorList>
    </citation>
    <scope>NUCLEOTIDE SEQUENCE [LARGE SCALE GENOMIC DNA]</scope>
    <source>
        <strain evidence="5 6">BC008</strain>
    </source>
</reference>
<dbReference type="EMBL" id="LMTZ01000157">
    <property type="protein sequence ID" value="KST62395.1"/>
    <property type="molecule type" value="Genomic_DNA"/>
</dbReference>
<sequence length="589" mass="67770">MSRSRVLVIVLLMVFLVTIAACDRKAWKTGNQTSGLVLVSPNDPATFNYAMNNSPYSVFPFIFQGLVKQNGITTELEPALAESWSVSDDGQRITFTLRDELKWSDGKPLTVDDVIFTYNDIYFNQKIPTVFKDFVQIGKQNLFPLLRKIDRRRVEFTLPEPFTPFLRYSASLAILPAHALRGSVLSNDANGNPKFLSTWGTNTAPEKIITNGPYQIESYSPSERVIFRRNPYYWRKDARGQQMPYIERIVWQIIPSSDTHLLRFRSGDLDTLNVNPENFALLKQEEKRGKFTIHNGGLTTGINFITFNLNQASDFQGKPFVDPVKSHWFNNLAFRQAIAHAIDRERIRLNIYQGLGELQHSPMAVQSPYYLSPEEGLKVYSYDPKRAKELLIQAGFKYNFQQQLFDKDNNRVKFKILVKSEDRSRIDAAVQIQEDLKQIGIETSLQSLNFITVLQKLLSKRDWECYVGAFSSAVVEPNLVALFWNSNGSFHIFNQGSQSKKRPILGWRTTSWEQKIDRLFFEGSRTADESKRKEIYGEFQKIVAEQLPVFFLVNPMSFQAVRDRVENVKFSTIGGILWNIDELRLSKNN</sequence>
<dbReference type="RefSeq" id="WP_027841491.1">
    <property type="nucleotide sequence ID" value="NZ_LMTZ01000157.1"/>
</dbReference>
<feature type="domain" description="Solute-binding protein family 5" evidence="4">
    <location>
        <begin position="75"/>
        <end position="486"/>
    </location>
</feature>
<comment type="caution">
    <text evidence="5">The sequence shown here is derived from an EMBL/GenBank/DDBJ whole genome shotgun (WGS) entry which is preliminary data.</text>
</comment>
<dbReference type="OrthoDB" id="9796817at2"/>
<keyword evidence="3" id="KW-0732">Signal</keyword>
<dbReference type="PIRSF" id="PIRSF002741">
    <property type="entry name" value="MppA"/>
    <property type="match status" value="1"/>
</dbReference>
<evidence type="ECO:0000256" key="3">
    <source>
        <dbReference type="ARBA" id="ARBA00022729"/>
    </source>
</evidence>
<dbReference type="Gene3D" id="3.40.190.10">
    <property type="entry name" value="Periplasmic binding protein-like II"/>
    <property type="match status" value="1"/>
</dbReference>
<keyword evidence="2" id="KW-0813">Transport</keyword>
<dbReference type="CDD" id="cd08500">
    <property type="entry name" value="PBP2_NikA_DppA_OppA_like_4"/>
    <property type="match status" value="1"/>
</dbReference>
<dbReference type="GO" id="GO:0015833">
    <property type="term" value="P:peptide transport"/>
    <property type="evidence" value="ECO:0007669"/>
    <property type="project" value="TreeGrafter"/>
</dbReference>
<keyword evidence="6" id="KW-1185">Reference proteome</keyword>
<dbReference type="SUPFAM" id="SSF53850">
    <property type="entry name" value="Periplasmic binding protein-like II"/>
    <property type="match status" value="1"/>
</dbReference>
<evidence type="ECO:0000256" key="2">
    <source>
        <dbReference type="ARBA" id="ARBA00022448"/>
    </source>
</evidence>
<organism evidence="5 6">
    <name type="scientific">Mastigocoleus testarum BC008</name>
    <dbReference type="NCBI Taxonomy" id="371196"/>
    <lineage>
        <taxon>Bacteria</taxon>
        <taxon>Bacillati</taxon>
        <taxon>Cyanobacteriota</taxon>
        <taxon>Cyanophyceae</taxon>
        <taxon>Nostocales</taxon>
        <taxon>Hapalosiphonaceae</taxon>
        <taxon>Mastigocoleus</taxon>
    </lineage>
</organism>
<dbReference type="PROSITE" id="PS51257">
    <property type="entry name" value="PROKAR_LIPOPROTEIN"/>
    <property type="match status" value="1"/>
</dbReference>